<evidence type="ECO:0000313" key="2">
    <source>
        <dbReference type="Proteomes" id="UP000317881"/>
    </source>
</evidence>
<dbReference type="Proteomes" id="UP000317881">
    <property type="component" value="Unassembled WGS sequence"/>
</dbReference>
<protein>
    <submittedName>
        <fullName evidence="1">Uncharacterized protein</fullName>
    </submittedName>
</protein>
<name>A0A4Y3VK87_9ACTN</name>
<accession>A0A4Y3VK87</accession>
<reference evidence="1 2" key="1">
    <citation type="submission" date="2019-06" db="EMBL/GenBank/DDBJ databases">
        <title>Whole genome shotgun sequence of Streptomyces spinoverrucosus NBRC 14228.</title>
        <authorList>
            <person name="Hosoyama A."/>
            <person name="Uohara A."/>
            <person name="Ohji S."/>
            <person name="Ichikawa N."/>
        </authorList>
    </citation>
    <scope>NUCLEOTIDE SEQUENCE [LARGE SCALE GENOMIC DNA]</scope>
    <source>
        <strain evidence="1 2">NBRC 14228</strain>
    </source>
</reference>
<keyword evidence="2" id="KW-1185">Reference proteome</keyword>
<gene>
    <name evidence="1" type="ORF">SSP24_36640</name>
</gene>
<dbReference type="EMBL" id="BJND01000024">
    <property type="protein sequence ID" value="GEC06009.1"/>
    <property type="molecule type" value="Genomic_DNA"/>
</dbReference>
<proteinExistence type="predicted"/>
<comment type="caution">
    <text evidence="1">The sequence shown here is derived from an EMBL/GenBank/DDBJ whole genome shotgun (WGS) entry which is preliminary data.</text>
</comment>
<dbReference type="AlphaFoldDB" id="A0A4Y3VK87"/>
<organism evidence="1 2">
    <name type="scientific">Streptomyces spinoverrucosus</name>
    <dbReference type="NCBI Taxonomy" id="284043"/>
    <lineage>
        <taxon>Bacteria</taxon>
        <taxon>Bacillati</taxon>
        <taxon>Actinomycetota</taxon>
        <taxon>Actinomycetes</taxon>
        <taxon>Kitasatosporales</taxon>
        <taxon>Streptomycetaceae</taxon>
        <taxon>Streptomyces</taxon>
    </lineage>
</organism>
<evidence type="ECO:0000313" key="1">
    <source>
        <dbReference type="EMBL" id="GEC06009.1"/>
    </source>
</evidence>
<sequence length="88" mass="9755">MEGETRAAAAPEVDAFGELRELLAAHRFQRPVHLQVHGQIESFDKVEARRELRKTDHADFWDVGQGLVHLLPPEGVFQGSPEPGASKS</sequence>